<comment type="caution">
    <text evidence="4">The sequence shown here is derived from an EMBL/GenBank/DDBJ whole genome shotgun (WGS) entry which is preliminary data.</text>
</comment>
<dbReference type="Pfam" id="PF25023">
    <property type="entry name" value="TEN_YD-shell"/>
    <property type="match status" value="1"/>
</dbReference>
<dbReference type="InterPro" id="IPR022385">
    <property type="entry name" value="Rhs_assc_core"/>
</dbReference>
<dbReference type="Gene3D" id="2.180.10.10">
    <property type="entry name" value="RHS repeat-associated core"/>
    <property type="match status" value="2"/>
</dbReference>
<feature type="domain" description="Teneurin-like YD-shell" evidence="3">
    <location>
        <begin position="2023"/>
        <end position="2131"/>
    </location>
</feature>
<name>A0A4R4XED5_9ACTN</name>
<dbReference type="InterPro" id="IPR056823">
    <property type="entry name" value="TEN-like_YD-shell"/>
</dbReference>
<protein>
    <recommendedName>
        <fullName evidence="3">Teneurin-like YD-shell domain-containing protein</fullName>
    </recommendedName>
</protein>
<dbReference type="PANTHER" id="PTHR32305:SF15">
    <property type="entry name" value="PROTEIN RHSA-RELATED"/>
    <property type="match status" value="1"/>
</dbReference>
<reference evidence="4 5" key="1">
    <citation type="submission" date="2019-02" db="EMBL/GenBank/DDBJ databases">
        <title>Draft genome sequences of novel Actinobacteria.</title>
        <authorList>
            <person name="Sahin N."/>
            <person name="Ay H."/>
            <person name="Saygin H."/>
        </authorList>
    </citation>
    <scope>NUCLEOTIDE SEQUENCE [LARGE SCALE GENOMIC DNA]</scope>
    <source>
        <strain evidence="4 5">16K104</strain>
    </source>
</reference>
<dbReference type="NCBIfam" id="TIGR03696">
    <property type="entry name" value="Rhs_assc_core"/>
    <property type="match status" value="1"/>
</dbReference>
<keyword evidence="1" id="KW-0677">Repeat</keyword>
<evidence type="ECO:0000256" key="2">
    <source>
        <dbReference type="SAM" id="MobiDB-lite"/>
    </source>
</evidence>
<evidence type="ECO:0000313" key="4">
    <source>
        <dbReference type="EMBL" id="TDD29191.1"/>
    </source>
</evidence>
<dbReference type="Proteomes" id="UP000295172">
    <property type="component" value="Unassembled WGS sequence"/>
</dbReference>
<evidence type="ECO:0000259" key="3">
    <source>
        <dbReference type="Pfam" id="PF25023"/>
    </source>
</evidence>
<evidence type="ECO:0000313" key="5">
    <source>
        <dbReference type="Proteomes" id="UP000295172"/>
    </source>
</evidence>
<gene>
    <name evidence="4" type="ORF">E1218_04805</name>
</gene>
<dbReference type="PANTHER" id="PTHR32305">
    <property type="match status" value="1"/>
</dbReference>
<organism evidence="4 5">
    <name type="scientific">Kribbella turkmenica</name>
    <dbReference type="NCBI Taxonomy" id="2530375"/>
    <lineage>
        <taxon>Bacteria</taxon>
        <taxon>Bacillati</taxon>
        <taxon>Actinomycetota</taxon>
        <taxon>Actinomycetes</taxon>
        <taxon>Propionibacteriales</taxon>
        <taxon>Kribbellaceae</taxon>
        <taxon>Kribbella</taxon>
    </lineage>
</organism>
<dbReference type="OrthoDB" id="3795228at2"/>
<dbReference type="InterPro" id="IPR028994">
    <property type="entry name" value="Integrin_alpha_N"/>
</dbReference>
<dbReference type="EMBL" id="SMKR01000013">
    <property type="protein sequence ID" value="TDD29191.1"/>
    <property type="molecule type" value="Genomic_DNA"/>
</dbReference>
<sequence length="2363" mass="254422">MSSQSAHRPVVCLSRQTRKETALVRKPTMRRTARIALAALLASVMGVLTTPLAHAVDPPGEPSIGDLAAQAPEIASPGAGSGQTSEQGDYNYAYPIEVPPGRRGHQPQLALNYSSAGAVHGGVAAGWTLPVPTITVDPAAGSFRAEWPKGGRATQPRNFLGPDGSPLVKDPKIPVSAGGVGYRSPTDPTFTRFEYLGDVVASPHWWVAYGKDGMKTFFGMKNQTPYSYAPIASQVDHTGHRLWYDYAVRGRVDDSPVVPEGHPREILLEDISYESPPVDGQPTATYARITFEHSGPTFCGTPEKLPAVGSKLDYRYGFGLLTGTRKLTAIKTWRHQAGALATHRVYTLAYDNTDNCAAATTTPFRQLASIQQTALAPNTGALTILPPTQFTYGKAAAYVHDSDYTAWQDLPGVRVPTSLETNNLGSEGADCGAPFCMGSGEKGFLTARQGRGERVQVAWIDINGDGRVDQLRTKSPAYLSFAAPATGNCKVETYVNKGSLGFVKDDGFSFSLRDAFADIPVASMPGSDGDEELLCSLSRSYSKSTVGAGGDPNKPCSFGLSWGSMQKVDHGFADLDGDRRPELISRPTASLECPYESIFGRPIYKDNGSINFDDWNGHNDSATITARDWYVYRNTGSGFASTPSIHRIDRGTWPYTMPEKASPPAVTVSGTRHVSESCRAFADVTGDGYPDLGDLFCSRLDASVRPGLSTGERSEEAIELPRTSLRRGAHAVCDEPTCDVEDGVGHHFNGMAADVNGDGLSDVLDFVESKGTKVYFNSGYGWASGAGNPEFFSENAPNTNHLLQMRPVDVSLDERQMPISGAYMYGNQMVDLDYDGLADNLYRDPAANSGKLYLNGGSAWVKVVDVAAGSDDTFVRALGGRFEYASLTEFNGLGDYKMRQTHQAVDLNGDGLLDLARSRGIGVNLEVRYAKPFLDNSADHKAPARLLRTVKNGFGAKTTVSYARQSAAQRWMATEVTTSPGASQPDMTEKYVYKFANFTDGPYGHSLFRGFGEVRSLQVGDSADTDDDVTTVRLYSFNEDYRGVLTRSVTVRGDSAFNSLTAFSPAAQSGVMSVVDQTYDFVFWNILMPGMETTFAPKAALPASTTRYICATSGGQTVDNCLATNLSTREETIWSELAGPDDARVAKLPTRTQMSFVNADGDLEIRRTDRTYNLRWSGTEYNVAHKSTVDSVTVGGTTTELGGVHYEYEDESYFRLHASKVTDPSSDDKITRYAYYAAGVNNGQPGYIWEPEQVRRYGINAPVSKATQLSYDSFGVHVAKATNPVGHSQLFTTDLGTGQVTDVRGPDYVCPDGPDAGTRPDPGSACAFDDALNPERSTTNLDGLGRPISRTVYSTEVGSTAVVFESYTYGDRTYFESGAPVWTKVQRKNGDGLFGSMTTSVDGLGRTVQTSASQSPQPTKTVSYSYNARGLLSTVVGPRADASGVTGVKKTYDPLGRLTTLSEFESGTRILRQYVYSSLSVTEMQWPNGDGAKLLEKTSTMDAAGQLVQIREKAGTKPVGDDVEPIYAYTNYRYDGMGRVSKLSDPDGALTTVTHDYLGNRRSVASAGRTWAYGYDHNNNLTTVVEPVPAGASASSYTHSRTFDDINRVVSYTPAVRDLTETERGQLKHGVTTYAYDNAHPSLQGGDRLFQLGRLSYTSSPVSTVINQYDEYGSLKRTRQNLTALNGLVTADDLELKINTPAGAPTVGSIGLKAFADGATSPSHDGALIAYGYDADGTPSRVSAGLTSGSLELAKNTRNAAGVVTKREANTNNLSGFAKPVVHYGYDKFGRVTQVQEKLGATQRYKLIQSYWSNDHVKQTHIVQGADGVAPAAVMGFQYDNRMQLTQASETGGVGYSGTFTYTTGGRLASANVMATAAARVPTRNATHVYENAADGGDPQRLMALRKPDQSNLATYAHDEAGNMTSRTLPDGTVVNQRWDGVDLRRVSTSNGSEVFFYQGGTRVAAVRYNASGAVQEMRRWFGNAEVLYTPGQSQPKYRQYVALNGEVVARVDGSKTAPAIEYYVTDTRGNHVLSTSATDGSVKRRATYGPFGELLTESRASGTPANKYTKEFNGKDYDPTGGLHYYGSRYYDPLALQWVSADSKYRHAPDANLSAPRRANLYTFSLNNPVSYVDPDGRDPYYSAGGHYHTPDGGIRGDAFGLPAWLTIYPPSITYGGGGSRESGGGPSADLASGQLGGIGIGDGIFTLKVISGGVNVSAKGLGGELQALDAELKVPILETQDLNVLVYGRGRALGAGIDGEGSPSAFKLDGRAGLGATVGDTEVIGYVGAQIGTTPLYVGIQASNMNYNTASLSQKPTDIFGVIKFNYWTTTGWMASAAHSFFRSGLTLTWDMNWDSKERPY</sequence>
<dbReference type="InterPro" id="IPR050708">
    <property type="entry name" value="T6SS_VgrG/RHS"/>
</dbReference>
<proteinExistence type="predicted"/>
<evidence type="ECO:0000256" key="1">
    <source>
        <dbReference type="ARBA" id="ARBA00022737"/>
    </source>
</evidence>
<accession>A0A4R4XED5</accession>
<keyword evidence="5" id="KW-1185">Reference proteome</keyword>
<dbReference type="SUPFAM" id="SSF69318">
    <property type="entry name" value="Integrin alpha N-terminal domain"/>
    <property type="match status" value="2"/>
</dbReference>
<feature type="region of interest" description="Disordered" evidence="2">
    <location>
        <begin position="146"/>
        <end position="168"/>
    </location>
</feature>